<dbReference type="AlphaFoldDB" id="A0AAE3U9F1"/>
<accession>A0AAE3U9F1</accession>
<protein>
    <submittedName>
        <fullName evidence="1">Uncharacterized protein</fullName>
    </submittedName>
</protein>
<proteinExistence type="predicted"/>
<evidence type="ECO:0000313" key="1">
    <source>
        <dbReference type="EMBL" id="MDJ1484426.1"/>
    </source>
</evidence>
<dbReference type="EMBL" id="JASJOS010000014">
    <property type="protein sequence ID" value="MDJ1484426.1"/>
    <property type="molecule type" value="Genomic_DNA"/>
</dbReference>
<comment type="caution">
    <text evidence="1">The sequence shown here is derived from an EMBL/GenBank/DDBJ whole genome shotgun (WGS) entry which is preliminary data.</text>
</comment>
<reference evidence="1" key="1">
    <citation type="submission" date="2023-05" db="EMBL/GenBank/DDBJ databases">
        <authorList>
            <person name="Zhang X."/>
        </authorList>
    </citation>
    <scope>NUCLEOTIDE SEQUENCE</scope>
    <source>
        <strain evidence="1">YF14B1</strain>
    </source>
</reference>
<name>A0AAE3U9F1_9BACT</name>
<evidence type="ECO:0000313" key="2">
    <source>
        <dbReference type="Proteomes" id="UP001241110"/>
    </source>
</evidence>
<dbReference type="RefSeq" id="WP_313985707.1">
    <property type="nucleotide sequence ID" value="NZ_JASJOS010000014.1"/>
</dbReference>
<sequence>MDLILQKYFEETSPGWVVEDRGAFPDSGTGYFQINLTINGKNKCFF</sequence>
<dbReference type="Proteomes" id="UP001241110">
    <property type="component" value="Unassembled WGS sequence"/>
</dbReference>
<gene>
    <name evidence="1" type="ORF">QNI16_28265</name>
</gene>
<organism evidence="1 2">
    <name type="scientific">Xanthocytophaga flava</name>
    <dbReference type="NCBI Taxonomy" id="3048013"/>
    <lineage>
        <taxon>Bacteria</taxon>
        <taxon>Pseudomonadati</taxon>
        <taxon>Bacteroidota</taxon>
        <taxon>Cytophagia</taxon>
        <taxon>Cytophagales</taxon>
        <taxon>Rhodocytophagaceae</taxon>
        <taxon>Xanthocytophaga</taxon>
    </lineage>
</organism>